<dbReference type="InterPro" id="IPR050519">
    <property type="entry name" value="Glycosyltransf_28_UgtP"/>
</dbReference>
<sequence>MKLPDLPETAEPASLDPAPAADALAVSQGAELAVSSALDNDERRLAGASDAGDPVILVVHASVGSGHRSAAYAIAEAVEGLRAEARAEEGADAAGGPKPSPTGGDAAAPAATANAAAQGGPDAAATALAAGLDPALVARARVEVLDILDFGRIVFDGDATASMFTGWTRPFYDITWRYVLTGRLLWGGGTIWAHLMYPRFVEFVRRVRPAAIVATHITAANVAVSARMLTGQAFPILCVPTDYEAEGLWPHLHTDLFCVANEAMAETLRPRRVPEDRILITGIPASPAFSRSYEKSAARERLGLPADKLVVLALAGAKLPRPYVHFREALDEILPFMHTLPAMQLVIVAGADEEYERRVRREVADYGLDNVTVLGYVDTMAELMEASDVVICKPGGLTVTECLCARAPMILLGRAYGQEKANVRMLTGAGAAMAATTPRELLDTLRHISEQPASAEAMLINASLLRRPRAAMDIARATFRLIAKEPVRDGKLRARHFMHFYWGRKPAHTR</sequence>
<evidence type="ECO:0000256" key="1">
    <source>
        <dbReference type="ARBA" id="ARBA00004370"/>
    </source>
</evidence>
<accession>A0A6N8JPU3</accession>
<dbReference type="AlphaFoldDB" id="A0A6N8JPU3"/>
<dbReference type="OrthoDB" id="9810950at2"/>
<dbReference type="Gene3D" id="3.40.50.2000">
    <property type="entry name" value="Glycogen Phosphorylase B"/>
    <property type="match status" value="1"/>
</dbReference>
<keyword evidence="3" id="KW-0328">Glycosyltransferase</keyword>
<dbReference type="RefSeq" id="WP_160347208.1">
    <property type="nucleotide sequence ID" value="NZ_WSRR01000034.1"/>
</dbReference>
<evidence type="ECO:0000256" key="2">
    <source>
        <dbReference type="ARBA" id="ARBA00006962"/>
    </source>
</evidence>
<comment type="similarity">
    <text evidence="2">Belongs to the glycosyltransferase 28 family.</text>
</comment>
<evidence type="ECO:0000259" key="7">
    <source>
        <dbReference type="Pfam" id="PF06925"/>
    </source>
</evidence>
<keyword evidence="4 8" id="KW-0808">Transferase</keyword>
<reference evidence="8 9" key="1">
    <citation type="submission" date="2019-12" db="EMBL/GenBank/DDBJ databases">
        <title>Microbes associate with the intestines of laboratory mice.</title>
        <authorList>
            <person name="Navarre W."/>
            <person name="Wong E."/>
        </authorList>
    </citation>
    <scope>NUCLEOTIDE SEQUENCE [LARGE SCALE GENOMIC DNA]</scope>
    <source>
        <strain evidence="8 9">NM66_B29</strain>
    </source>
</reference>
<dbReference type="Pfam" id="PF06925">
    <property type="entry name" value="MGDG_synth"/>
    <property type="match status" value="1"/>
</dbReference>
<dbReference type="Pfam" id="PF04101">
    <property type="entry name" value="Glyco_tran_28_C"/>
    <property type="match status" value="1"/>
</dbReference>
<dbReference type="PANTHER" id="PTHR43025:SF3">
    <property type="entry name" value="MONOGALACTOSYLDIACYLGLYCEROL SYNTHASE 1, CHLOROPLASTIC"/>
    <property type="match status" value="1"/>
</dbReference>
<dbReference type="InterPro" id="IPR009695">
    <property type="entry name" value="Diacylglyc_glucosyltr_N"/>
</dbReference>
<gene>
    <name evidence="8" type="ORF">GKZ27_10275</name>
</gene>
<dbReference type="InterPro" id="IPR007235">
    <property type="entry name" value="Glyco_trans_28_C"/>
</dbReference>
<evidence type="ECO:0000256" key="5">
    <source>
        <dbReference type="SAM" id="MobiDB-lite"/>
    </source>
</evidence>
<name>A0A6N8JPU3_9ACTN</name>
<comment type="subcellular location">
    <subcellularLocation>
        <location evidence="1">Membrane</location>
    </subcellularLocation>
</comment>
<evidence type="ECO:0000259" key="6">
    <source>
        <dbReference type="Pfam" id="PF04101"/>
    </source>
</evidence>
<feature type="domain" description="Glycosyl transferase family 28 C-terminal" evidence="6">
    <location>
        <begin position="342"/>
        <end position="463"/>
    </location>
</feature>
<evidence type="ECO:0000313" key="9">
    <source>
        <dbReference type="Proteomes" id="UP000463388"/>
    </source>
</evidence>
<protein>
    <submittedName>
        <fullName evidence="8">UDP-N-acetylglucosamine--LPS N-acetylglucosamine transferase</fullName>
    </submittedName>
</protein>
<feature type="compositionally biased region" description="Low complexity" evidence="5">
    <location>
        <begin position="92"/>
        <end position="115"/>
    </location>
</feature>
<keyword evidence="9" id="KW-1185">Reference proteome</keyword>
<evidence type="ECO:0000313" key="8">
    <source>
        <dbReference type="EMBL" id="MVX61828.1"/>
    </source>
</evidence>
<proteinExistence type="inferred from homology"/>
<comment type="caution">
    <text evidence="8">The sequence shown here is derived from an EMBL/GenBank/DDBJ whole genome shotgun (WGS) entry which is preliminary data.</text>
</comment>
<dbReference type="GO" id="GO:0009247">
    <property type="term" value="P:glycolipid biosynthetic process"/>
    <property type="evidence" value="ECO:0007669"/>
    <property type="project" value="InterPro"/>
</dbReference>
<feature type="region of interest" description="Disordered" evidence="5">
    <location>
        <begin position="1"/>
        <end position="22"/>
    </location>
</feature>
<feature type="region of interest" description="Disordered" evidence="5">
    <location>
        <begin position="86"/>
        <end position="115"/>
    </location>
</feature>
<feature type="compositionally biased region" description="Low complexity" evidence="5">
    <location>
        <begin position="10"/>
        <end position="22"/>
    </location>
</feature>
<organism evidence="8 9">
    <name type="scientific">Adlercreutzia mucosicola</name>
    <dbReference type="NCBI Taxonomy" id="580026"/>
    <lineage>
        <taxon>Bacteria</taxon>
        <taxon>Bacillati</taxon>
        <taxon>Actinomycetota</taxon>
        <taxon>Coriobacteriia</taxon>
        <taxon>Eggerthellales</taxon>
        <taxon>Eggerthellaceae</taxon>
        <taxon>Adlercreutzia</taxon>
    </lineage>
</organism>
<dbReference type="Proteomes" id="UP000463388">
    <property type="component" value="Unassembled WGS sequence"/>
</dbReference>
<dbReference type="GO" id="GO:0016758">
    <property type="term" value="F:hexosyltransferase activity"/>
    <property type="evidence" value="ECO:0007669"/>
    <property type="project" value="InterPro"/>
</dbReference>
<dbReference type="PANTHER" id="PTHR43025">
    <property type="entry name" value="MONOGALACTOSYLDIACYLGLYCEROL SYNTHASE"/>
    <property type="match status" value="1"/>
</dbReference>
<feature type="domain" description="Diacylglycerol glucosyltransferase N-terminal" evidence="7">
    <location>
        <begin position="193"/>
        <end position="284"/>
    </location>
</feature>
<dbReference type="SUPFAM" id="SSF53756">
    <property type="entry name" value="UDP-Glycosyltransferase/glycogen phosphorylase"/>
    <property type="match status" value="1"/>
</dbReference>
<dbReference type="GO" id="GO:0016020">
    <property type="term" value="C:membrane"/>
    <property type="evidence" value="ECO:0007669"/>
    <property type="project" value="UniProtKB-SubCell"/>
</dbReference>
<evidence type="ECO:0000256" key="3">
    <source>
        <dbReference type="ARBA" id="ARBA00022676"/>
    </source>
</evidence>
<evidence type="ECO:0000256" key="4">
    <source>
        <dbReference type="ARBA" id="ARBA00022679"/>
    </source>
</evidence>
<dbReference type="EMBL" id="WSRR01000034">
    <property type="protein sequence ID" value="MVX61828.1"/>
    <property type="molecule type" value="Genomic_DNA"/>
</dbReference>